<evidence type="ECO:0000313" key="3">
    <source>
        <dbReference type="Proteomes" id="UP000222163"/>
    </source>
</evidence>
<dbReference type="EMBL" id="PDUU01000020">
    <property type="protein sequence ID" value="PHN96249.1"/>
    <property type="molecule type" value="Genomic_DNA"/>
</dbReference>
<gene>
    <name evidence="2" type="ORF">CSC81_15360</name>
    <name evidence="1" type="ORF">Q8W23_09680</name>
</gene>
<reference evidence="2" key="2">
    <citation type="submission" date="2017-10" db="EMBL/GenBank/DDBJ databases">
        <authorList>
            <person name="Enke T.N."/>
            <person name="Cordero O.X."/>
        </authorList>
    </citation>
    <scope>NUCLEOTIDE SEQUENCE</scope>
    <source>
        <strain evidence="2">4G03</strain>
    </source>
</reference>
<name>A0A2G1BQW8_9FLAO</name>
<dbReference type="InterPro" id="IPR032580">
    <property type="entry name" value="SatD"/>
</dbReference>
<evidence type="ECO:0000313" key="4">
    <source>
        <dbReference type="Proteomes" id="UP001242342"/>
    </source>
</evidence>
<sequence length="205" mass="23298">MTSVITGDIINSRGVSAETWLPLLKDSFNSIGKTPKTWELFRGDSFQIEIENITDALLYAIKLKATIKKIKDLDIRLAIGIGNKSFDTEKITEANGEVFINSGYAFDYLLKKQNLALKTPWENINEEFEVSLGLSLLIMDNWTTNSAAFVYMSIQNPECTQKVIAKKLAISESSASERRKRSGFDEIMKLEKRYRKLMNQKLTNL</sequence>
<keyword evidence="4" id="KW-1185">Reference proteome</keyword>
<comment type="caution">
    <text evidence="2">The sequence shown here is derived from an EMBL/GenBank/DDBJ whole genome shotgun (WGS) entry which is preliminary data.</text>
</comment>
<evidence type="ECO:0000313" key="2">
    <source>
        <dbReference type="EMBL" id="PHN96249.1"/>
    </source>
</evidence>
<accession>A0A2G1BQW8</accession>
<dbReference type="AlphaFoldDB" id="A0A2G1BQW8"/>
<dbReference type="Proteomes" id="UP000222163">
    <property type="component" value="Unassembled WGS sequence"/>
</dbReference>
<dbReference type="EMBL" id="JAUYVU010000007">
    <property type="protein sequence ID" value="MDP2541739.1"/>
    <property type="molecule type" value="Genomic_DNA"/>
</dbReference>
<dbReference type="Proteomes" id="UP001242342">
    <property type="component" value="Unassembled WGS sequence"/>
</dbReference>
<dbReference type="Pfam" id="PF16264">
    <property type="entry name" value="SatD"/>
    <property type="match status" value="1"/>
</dbReference>
<proteinExistence type="predicted"/>
<reference evidence="2 3" key="1">
    <citation type="journal article" date="2016" name="Nat. Commun.">
        <title>Microbial interactions lead to rapid micro-scale successions on model marine particles.</title>
        <authorList>
            <person name="Datta M.S."/>
            <person name="Sliwerska E."/>
            <person name="Gore J."/>
            <person name="Polz M.F."/>
            <person name="Cordero O.X."/>
        </authorList>
    </citation>
    <scope>NUCLEOTIDE SEQUENCE [LARGE SCALE GENOMIC DNA]</scope>
    <source>
        <strain evidence="2 3">4G03</strain>
    </source>
</reference>
<accession>A0A497YWU0</accession>
<protein>
    <submittedName>
        <fullName evidence="1">SatD family protein</fullName>
    </submittedName>
    <submittedName>
        <fullName evidence="2">Transcriptional regulator</fullName>
    </submittedName>
</protein>
<evidence type="ECO:0000313" key="1">
    <source>
        <dbReference type="EMBL" id="MDP2541739.1"/>
    </source>
</evidence>
<organism evidence="2 3">
    <name type="scientific">Tenacibaculum discolor</name>
    <dbReference type="NCBI Taxonomy" id="361581"/>
    <lineage>
        <taxon>Bacteria</taxon>
        <taxon>Pseudomonadati</taxon>
        <taxon>Bacteroidota</taxon>
        <taxon>Flavobacteriia</taxon>
        <taxon>Flavobacteriales</taxon>
        <taxon>Flavobacteriaceae</taxon>
        <taxon>Tenacibaculum</taxon>
    </lineage>
</organism>
<dbReference type="RefSeq" id="WP_099216625.1">
    <property type="nucleotide sequence ID" value="NZ_JAUYVU010000007.1"/>
</dbReference>
<reference evidence="1 4" key="3">
    <citation type="submission" date="2023-07" db="EMBL/GenBank/DDBJ databases">
        <title>Genome content predicts the carbon catabolic preferences of heterotrophic bacteria.</title>
        <authorList>
            <person name="Gralka M."/>
        </authorList>
    </citation>
    <scope>NUCLEOTIDE SEQUENCE [LARGE SCALE GENOMIC DNA]</scope>
    <source>
        <strain evidence="1 4">4G03</strain>
    </source>
</reference>